<evidence type="ECO:0000313" key="3">
    <source>
        <dbReference type="Proteomes" id="UP001419910"/>
    </source>
</evidence>
<accession>A0ABU9Y101</accession>
<organism evidence="2 3">
    <name type="scientific">Sphingomonas oligophenolica</name>
    <dbReference type="NCBI Taxonomy" id="301154"/>
    <lineage>
        <taxon>Bacteria</taxon>
        <taxon>Pseudomonadati</taxon>
        <taxon>Pseudomonadota</taxon>
        <taxon>Alphaproteobacteria</taxon>
        <taxon>Sphingomonadales</taxon>
        <taxon>Sphingomonadaceae</taxon>
        <taxon>Sphingomonas</taxon>
    </lineage>
</organism>
<keyword evidence="3" id="KW-1185">Reference proteome</keyword>
<feature type="region of interest" description="Disordered" evidence="1">
    <location>
        <begin position="1"/>
        <end position="23"/>
    </location>
</feature>
<protein>
    <submittedName>
        <fullName evidence="2">Ribose-phosphate pyrophosphokinase</fullName>
    </submittedName>
</protein>
<dbReference type="RefSeq" id="WP_343887211.1">
    <property type="nucleotide sequence ID" value="NZ_BAAAEH010000002.1"/>
</dbReference>
<sequence>MRKPRTTMDGPIEPAPLEPAAPDSAIADGARVRAILVASARAGEPISYSHLLAQLGHRFTRPKMRAVCKTLDAIDSAGAAAGEPELAVLLVRESDGLPGQGWWVGERVMRLGYDGPWTGAPALAFVRALQEETFAWWRERG</sequence>
<dbReference type="Proteomes" id="UP001419910">
    <property type="component" value="Unassembled WGS sequence"/>
</dbReference>
<reference evidence="2 3" key="1">
    <citation type="submission" date="2024-05" db="EMBL/GenBank/DDBJ databases">
        <authorList>
            <person name="Liu Q."/>
            <person name="Xin Y.-H."/>
        </authorList>
    </citation>
    <scope>NUCLEOTIDE SEQUENCE [LARGE SCALE GENOMIC DNA]</scope>
    <source>
        <strain evidence="2 3">CGMCC 1.10181</strain>
    </source>
</reference>
<name>A0ABU9Y101_9SPHN</name>
<dbReference type="EMBL" id="JBDIME010000004">
    <property type="protein sequence ID" value="MEN2789490.1"/>
    <property type="molecule type" value="Genomic_DNA"/>
</dbReference>
<evidence type="ECO:0000313" key="2">
    <source>
        <dbReference type="EMBL" id="MEN2789490.1"/>
    </source>
</evidence>
<comment type="caution">
    <text evidence="2">The sequence shown here is derived from an EMBL/GenBank/DDBJ whole genome shotgun (WGS) entry which is preliminary data.</text>
</comment>
<gene>
    <name evidence="2" type="ORF">ABC974_07635</name>
</gene>
<proteinExistence type="predicted"/>
<evidence type="ECO:0000256" key="1">
    <source>
        <dbReference type="SAM" id="MobiDB-lite"/>
    </source>
</evidence>